<evidence type="ECO:0000313" key="1">
    <source>
        <dbReference type="EMBL" id="MVQ39375.1"/>
    </source>
</evidence>
<keyword evidence="2" id="KW-1185">Reference proteome</keyword>
<dbReference type="RefSeq" id="WP_157325399.1">
    <property type="nucleotide sequence ID" value="NZ_WSEM01000034.1"/>
</dbReference>
<reference evidence="1 2" key="1">
    <citation type="submission" date="2019-12" db="EMBL/GenBank/DDBJ databases">
        <authorList>
            <person name="Huq M.A."/>
        </authorList>
    </citation>
    <scope>NUCLEOTIDE SEQUENCE [LARGE SCALE GENOMIC DNA]</scope>
    <source>
        <strain evidence="1 2">MAH-34</strain>
    </source>
</reference>
<comment type="caution">
    <text evidence="1">The sequence shown here is derived from an EMBL/GenBank/DDBJ whole genome shotgun (WGS) entry which is preliminary data.</text>
</comment>
<accession>A0ABW9UN94</accession>
<organism evidence="1 2">
    <name type="scientific">Paenibacillus anseongense</name>
    <dbReference type="NCBI Taxonomy" id="2682845"/>
    <lineage>
        <taxon>Bacteria</taxon>
        <taxon>Bacillati</taxon>
        <taxon>Bacillota</taxon>
        <taxon>Bacilli</taxon>
        <taxon>Bacillales</taxon>
        <taxon>Paenibacillaceae</taxon>
        <taxon>Paenibacillus</taxon>
    </lineage>
</organism>
<proteinExistence type="predicted"/>
<name>A0ABW9UN94_9BACL</name>
<sequence>MNLAIQKEKEDPQLVEGIKDLLKESYPISEDDMILIMNKASDNSEKYLVEYFAFVEPIQAICDGIRIILENHLKQVELEEEMDLKMVNEAAVWHAFECIRRYFKSQANLF</sequence>
<dbReference type="EMBL" id="WSEM01000034">
    <property type="protein sequence ID" value="MVQ39375.1"/>
    <property type="molecule type" value="Genomic_DNA"/>
</dbReference>
<protein>
    <submittedName>
        <fullName evidence="1">Uncharacterized protein</fullName>
    </submittedName>
</protein>
<evidence type="ECO:0000313" key="2">
    <source>
        <dbReference type="Proteomes" id="UP000467637"/>
    </source>
</evidence>
<dbReference type="Proteomes" id="UP000467637">
    <property type="component" value="Unassembled WGS sequence"/>
</dbReference>
<gene>
    <name evidence="1" type="ORF">GON05_32755</name>
</gene>